<protein>
    <submittedName>
        <fullName evidence="4">PDZ domain-containing protein</fullName>
    </submittedName>
</protein>
<dbReference type="PROSITE" id="PS50106">
    <property type="entry name" value="PDZ"/>
    <property type="match status" value="1"/>
</dbReference>
<accession>A0A1I7SJK3</accession>
<sequence length="206" mass="22969">FSKRSEEPRQQRIELIHQRIEPEAPSQAPPIAPKPRPLEINATPTPSIMNSEEKAAETPVQETKPAERKVSIDQKAIKEEKKVEEVDVVLAKSKIEDDSAAALERSAEDKEEEDKFHYTTDKVKRKYGDLPGEPTILRLVGIPPKGLGLSLAGRSENEKQSVFVVDIKSTSPLPLQVGDELLEVSFEGNCIHSIAYFKNLNFKASM</sequence>
<dbReference type="Proteomes" id="UP000095284">
    <property type="component" value="Unplaced"/>
</dbReference>
<proteinExistence type="predicted"/>
<feature type="domain" description="PDZ" evidence="2">
    <location>
        <begin position="136"/>
        <end position="185"/>
    </location>
</feature>
<dbReference type="AlphaFoldDB" id="A0A1I7SJK3"/>
<dbReference type="SUPFAM" id="SSF50156">
    <property type="entry name" value="PDZ domain-like"/>
    <property type="match status" value="1"/>
</dbReference>
<dbReference type="WBParaSite" id="BXY_1322700.1">
    <property type="protein sequence ID" value="BXY_1322700.1"/>
    <property type="gene ID" value="BXY_1322700"/>
</dbReference>
<evidence type="ECO:0000259" key="2">
    <source>
        <dbReference type="PROSITE" id="PS50106"/>
    </source>
</evidence>
<dbReference type="Gene3D" id="2.30.42.10">
    <property type="match status" value="1"/>
</dbReference>
<name>A0A1I7SJK3_BURXY</name>
<evidence type="ECO:0000313" key="4">
    <source>
        <dbReference type="WBParaSite" id="BXY_1322700.1"/>
    </source>
</evidence>
<organism evidence="3 4">
    <name type="scientific">Bursaphelenchus xylophilus</name>
    <name type="common">Pinewood nematode worm</name>
    <name type="synonym">Aphelenchoides xylophilus</name>
    <dbReference type="NCBI Taxonomy" id="6326"/>
    <lineage>
        <taxon>Eukaryota</taxon>
        <taxon>Metazoa</taxon>
        <taxon>Ecdysozoa</taxon>
        <taxon>Nematoda</taxon>
        <taxon>Chromadorea</taxon>
        <taxon>Rhabditida</taxon>
        <taxon>Tylenchina</taxon>
        <taxon>Tylenchomorpha</taxon>
        <taxon>Aphelenchoidea</taxon>
        <taxon>Aphelenchoididae</taxon>
        <taxon>Bursaphelenchus</taxon>
    </lineage>
</organism>
<dbReference type="InterPro" id="IPR036034">
    <property type="entry name" value="PDZ_sf"/>
</dbReference>
<reference evidence="4" key="1">
    <citation type="submission" date="2016-11" db="UniProtKB">
        <authorList>
            <consortium name="WormBaseParasite"/>
        </authorList>
    </citation>
    <scope>IDENTIFICATION</scope>
</reference>
<feature type="region of interest" description="Disordered" evidence="1">
    <location>
        <begin position="17"/>
        <end position="68"/>
    </location>
</feature>
<dbReference type="eggNOG" id="KOG3528">
    <property type="taxonomic scope" value="Eukaryota"/>
</dbReference>
<dbReference type="InterPro" id="IPR001478">
    <property type="entry name" value="PDZ"/>
</dbReference>
<evidence type="ECO:0000256" key="1">
    <source>
        <dbReference type="SAM" id="MobiDB-lite"/>
    </source>
</evidence>
<evidence type="ECO:0000313" key="3">
    <source>
        <dbReference type="Proteomes" id="UP000095284"/>
    </source>
</evidence>